<dbReference type="Gene3D" id="2.130.10.10">
    <property type="entry name" value="YVTN repeat-like/Quinoprotein amine dehydrogenase"/>
    <property type="match status" value="1"/>
</dbReference>
<keyword evidence="4" id="KW-0812">Transmembrane</keyword>
<dbReference type="Pfam" id="PF00400">
    <property type="entry name" value="WD40"/>
    <property type="match status" value="3"/>
</dbReference>
<dbReference type="PANTHER" id="PTHR45333:SF1">
    <property type="entry name" value="CHROMOSOME UNDETERMINED SCAFFOLD_625, WHOLE GENOME SHOTGUN SEQUENCE"/>
    <property type="match status" value="1"/>
</dbReference>
<feature type="non-terminal residue" evidence="5">
    <location>
        <position position="515"/>
    </location>
</feature>
<dbReference type="GeneID" id="5029258"/>
<dbReference type="HOGENOM" id="CLU_000288_57_13_1"/>
<dbReference type="Proteomes" id="UP000000600">
    <property type="component" value="Unassembled WGS sequence"/>
</dbReference>
<feature type="transmembrane region" description="Helical" evidence="4">
    <location>
        <begin position="478"/>
        <end position="500"/>
    </location>
</feature>
<evidence type="ECO:0000256" key="2">
    <source>
        <dbReference type="ARBA" id="ARBA00022737"/>
    </source>
</evidence>
<evidence type="ECO:0000313" key="5">
    <source>
        <dbReference type="EMBL" id="CAK76072.1"/>
    </source>
</evidence>
<feature type="transmembrane region" description="Helical" evidence="4">
    <location>
        <begin position="435"/>
        <end position="458"/>
    </location>
</feature>
<dbReference type="SUPFAM" id="SSF50978">
    <property type="entry name" value="WD40 repeat-like"/>
    <property type="match status" value="1"/>
</dbReference>
<dbReference type="Pfam" id="PF00805">
    <property type="entry name" value="Pentapeptide"/>
    <property type="match status" value="1"/>
</dbReference>
<keyword evidence="2" id="KW-0677">Repeat</keyword>
<organism evidence="5 6">
    <name type="scientific">Paramecium tetraurelia</name>
    <dbReference type="NCBI Taxonomy" id="5888"/>
    <lineage>
        <taxon>Eukaryota</taxon>
        <taxon>Sar</taxon>
        <taxon>Alveolata</taxon>
        <taxon>Ciliophora</taxon>
        <taxon>Intramacronucleata</taxon>
        <taxon>Oligohymenophorea</taxon>
        <taxon>Peniculida</taxon>
        <taxon>Parameciidae</taxon>
        <taxon>Paramecium</taxon>
    </lineage>
</organism>
<dbReference type="PROSITE" id="PS50294">
    <property type="entry name" value="WD_REPEATS_REGION"/>
    <property type="match status" value="2"/>
</dbReference>
<dbReference type="InterPro" id="IPR001680">
    <property type="entry name" value="WD40_rpt"/>
</dbReference>
<evidence type="ECO:0000256" key="1">
    <source>
        <dbReference type="ARBA" id="ARBA00022574"/>
    </source>
</evidence>
<dbReference type="KEGG" id="ptm:GSPATT00039112001"/>
<evidence type="ECO:0000256" key="3">
    <source>
        <dbReference type="PROSITE-ProRule" id="PRU00221"/>
    </source>
</evidence>
<evidence type="ECO:0000313" key="6">
    <source>
        <dbReference type="Proteomes" id="UP000000600"/>
    </source>
</evidence>
<keyword evidence="6" id="KW-1185">Reference proteome</keyword>
<reference evidence="5 6" key="1">
    <citation type="journal article" date="2006" name="Nature">
        <title>Global trends of whole-genome duplications revealed by the ciliate Paramecium tetraurelia.</title>
        <authorList>
            <consortium name="Genoscope"/>
            <person name="Aury J.-M."/>
            <person name="Jaillon O."/>
            <person name="Duret L."/>
            <person name="Noel B."/>
            <person name="Jubin C."/>
            <person name="Porcel B.M."/>
            <person name="Segurens B."/>
            <person name="Daubin V."/>
            <person name="Anthouard V."/>
            <person name="Aiach N."/>
            <person name="Arnaiz O."/>
            <person name="Billaut A."/>
            <person name="Beisson J."/>
            <person name="Blanc I."/>
            <person name="Bouhouche K."/>
            <person name="Camara F."/>
            <person name="Duharcourt S."/>
            <person name="Guigo R."/>
            <person name="Gogendeau D."/>
            <person name="Katinka M."/>
            <person name="Keller A.-M."/>
            <person name="Kissmehl R."/>
            <person name="Klotz C."/>
            <person name="Koll F."/>
            <person name="Le Moue A."/>
            <person name="Lepere C."/>
            <person name="Malinsky S."/>
            <person name="Nowacki M."/>
            <person name="Nowak J.K."/>
            <person name="Plattner H."/>
            <person name="Poulain J."/>
            <person name="Ruiz F."/>
            <person name="Serrano V."/>
            <person name="Zagulski M."/>
            <person name="Dessen P."/>
            <person name="Betermier M."/>
            <person name="Weissenbach J."/>
            <person name="Scarpelli C."/>
            <person name="Schachter V."/>
            <person name="Sperling L."/>
            <person name="Meyer E."/>
            <person name="Cohen J."/>
            <person name="Wincker P."/>
        </authorList>
    </citation>
    <scope>NUCLEOTIDE SEQUENCE [LARGE SCALE GENOMIC DNA]</scope>
    <source>
        <strain evidence="5 6">Stock d4-2</strain>
    </source>
</reference>
<dbReference type="InParanoid" id="A0CZ55"/>
<proteinExistence type="predicted"/>
<sequence>MKSEKFQVEDLFSIFALSKKVDEIVYPILIKISQREKIQDCLEILSQVQNQKHFEQVIFQVENSSQSSNYSLLNFVKNNILTITDILKKIMDHEFNEQNYSLDELQEIIQDLITKISWDKRIIEFLKFLVRLTALDERFIYCGSNSVHLLVQMQVDLKEQSFENIRIRNTSLLGANLMRCDLSGSEFNNVIISGMNLNQAKLFNCKWRNLKINELNNLNGHSESVNQVAFSSDGKSLVSCSNDNSICLWDIRRAKVQCLNRKKNQVQSVCFSPNYAILVYCIGCFIYIWNYKREKQISKLHSKTDFVKSICFSPDGATLASAGIRLCGVGGNYIHLWNVKTGQQQAELGGHSQCIMSVCFSPDGNTIASGSQDYSIYLWDVKTGQQKANLGGHSNFINQLSFSPDVMISLFDYGMLRQDNNSNNQKVIIKVNSQFVFLLMVLHQHLVIMISLSVYGMLRQDYNKQNQMVILIQLIQSVSLLMVLHQHLVVWISLSVYGMLRQDNKKPNQMVIAVI</sequence>
<dbReference type="PROSITE" id="PS00678">
    <property type="entry name" value="WD_REPEATS_1"/>
    <property type="match status" value="2"/>
</dbReference>
<dbReference type="eggNOG" id="KOG0266">
    <property type="taxonomic scope" value="Eukaryota"/>
</dbReference>
<dbReference type="SMART" id="SM00320">
    <property type="entry name" value="WD40"/>
    <property type="match status" value="5"/>
</dbReference>
<dbReference type="CDD" id="cd00200">
    <property type="entry name" value="WD40"/>
    <property type="match status" value="1"/>
</dbReference>
<name>A0CZ55_PARTE</name>
<protein>
    <submittedName>
        <fullName evidence="5">Uncharacterized protein</fullName>
    </submittedName>
</protein>
<dbReference type="InterPro" id="IPR015943">
    <property type="entry name" value="WD40/YVTN_repeat-like_dom_sf"/>
</dbReference>
<dbReference type="STRING" id="5888.A0CZ55"/>
<keyword evidence="1 3" id="KW-0853">WD repeat</keyword>
<dbReference type="AlphaFoldDB" id="A0CZ55"/>
<gene>
    <name evidence="5" type="ORF">GSPATT00039112001</name>
</gene>
<keyword evidence="4" id="KW-1133">Transmembrane helix</keyword>
<dbReference type="PANTHER" id="PTHR45333">
    <property type="entry name" value="MEMBRANE PROTEIN-RELATED"/>
    <property type="match status" value="1"/>
</dbReference>
<dbReference type="OrthoDB" id="7875889at2759"/>
<dbReference type="InterPro" id="IPR036322">
    <property type="entry name" value="WD40_repeat_dom_sf"/>
</dbReference>
<dbReference type="EMBL" id="CT868225">
    <property type="protein sequence ID" value="CAK76072.1"/>
    <property type="molecule type" value="Genomic_DNA"/>
</dbReference>
<dbReference type="PROSITE" id="PS50082">
    <property type="entry name" value="WD_REPEATS_2"/>
    <property type="match status" value="2"/>
</dbReference>
<dbReference type="RefSeq" id="XP_001443469.1">
    <property type="nucleotide sequence ID" value="XM_001443432.2"/>
</dbReference>
<evidence type="ECO:0000256" key="4">
    <source>
        <dbReference type="SAM" id="Phobius"/>
    </source>
</evidence>
<feature type="repeat" description="WD" evidence="3">
    <location>
        <begin position="218"/>
        <end position="252"/>
    </location>
</feature>
<keyword evidence="4" id="KW-0472">Membrane</keyword>
<feature type="repeat" description="WD" evidence="3">
    <location>
        <begin position="348"/>
        <end position="389"/>
    </location>
</feature>
<accession>A0CZ55</accession>
<feature type="transmembrane region" description="Helical" evidence="4">
    <location>
        <begin position="271"/>
        <end position="289"/>
    </location>
</feature>
<dbReference type="InterPro" id="IPR019775">
    <property type="entry name" value="WD40_repeat_CS"/>
</dbReference>
<dbReference type="InterPro" id="IPR001646">
    <property type="entry name" value="5peptide_repeat"/>
</dbReference>